<gene>
    <name evidence="2" type="ORF">MTR62_05950</name>
</gene>
<evidence type="ECO:0000313" key="3">
    <source>
        <dbReference type="Proteomes" id="UP001162881"/>
    </source>
</evidence>
<name>A0ABT0BB61_9SPHN</name>
<sequence length="132" mass="13391">MPPSFKSIRGRLDRAGIFLSGLCAVHCVLGVVLVGVLGLGGGVLLDPAIHEVGLALAVVFGAVSLGFGVRHHGRVAPLVIGGLGLSLMATALFVGHGLPEAVLTILGVALVASAHIVNLRGHRAHASDQHRP</sequence>
<dbReference type="EMBL" id="JALHLF010000013">
    <property type="protein sequence ID" value="MCJ2182243.1"/>
    <property type="molecule type" value="Genomic_DNA"/>
</dbReference>
<reference evidence="2" key="1">
    <citation type="submission" date="2022-03" db="EMBL/GenBank/DDBJ databases">
        <title>Identification of a novel bacterium isolated from mangrove sediments.</title>
        <authorList>
            <person name="Pan X."/>
        </authorList>
    </citation>
    <scope>NUCLEOTIDE SEQUENCE</scope>
    <source>
        <strain evidence="2">B1949</strain>
    </source>
</reference>
<keyword evidence="1" id="KW-0472">Membrane</keyword>
<comment type="caution">
    <text evidence="2">The sequence shown here is derived from an EMBL/GenBank/DDBJ whole genome shotgun (WGS) entry which is preliminary data.</text>
</comment>
<feature type="transmembrane region" description="Helical" evidence="1">
    <location>
        <begin position="75"/>
        <end position="95"/>
    </location>
</feature>
<dbReference type="InterPro" id="IPR004891">
    <property type="entry name" value="Mercury-R_MerC"/>
</dbReference>
<keyword evidence="1" id="KW-0812">Transmembrane</keyword>
<evidence type="ECO:0000256" key="1">
    <source>
        <dbReference type="SAM" id="Phobius"/>
    </source>
</evidence>
<keyword evidence="3" id="KW-1185">Reference proteome</keyword>
<feature type="transmembrane region" description="Helical" evidence="1">
    <location>
        <begin position="48"/>
        <end position="68"/>
    </location>
</feature>
<proteinExistence type="predicted"/>
<feature type="transmembrane region" description="Helical" evidence="1">
    <location>
        <begin position="101"/>
        <end position="119"/>
    </location>
</feature>
<dbReference type="RefSeq" id="WP_244017963.1">
    <property type="nucleotide sequence ID" value="NZ_JALHLF010000013.1"/>
</dbReference>
<organism evidence="2 3">
    <name type="scientific">Novosphingobium organovorum</name>
    <dbReference type="NCBI Taxonomy" id="2930092"/>
    <lineage>
        <taxon>Bacteria</taxon>
        <taxon>Pseudomonadati</taxon>
        <taxon>Pseudomonadota</taxon>
        <taxon>Alphaproteobacteria</taxon>
        <taxon>Sphingomonadales</taxon>
        <taxon>Sphingomonadaceae</taxon>
        <taxon>Novosphingobium</taxon>
    </lineage>
</organism>
<dbReference type="Proteomes" id="UP001162881">
    <property type="component" value="Unassembled WGS sequence"/>
</dbReference>
<evidence type="ECO:0000313" key="2">
    <source>
        <dbReference type="EMBL" id="MCJ2182243.1"/>
    </source>
</evidence>
<keyword evidence="1" id="KW-1133">Transmembrane helix</keyword>
<accession>A0ABT0BB61</accession>
<protein>
    <submittedName>
        <fullName evidence="2">MerC domain-containing protein</fullName>
    </submittedName>
</protein>
<feature type="transmembrane region" description="Helical" evidence="1">
    <location>
        <begin position="12"/>
        <end position="36"/>
    </location>
</feature>
<dbReference type="Pfam" id="PF03203">
    <property type="entry name" value="MerC"/>
    <property type="match status" value="1"/>
</dbReference>